<dbReference type="EMBL" id="NNAY01000944">
    <property type="protein sequence ID" value="OXU25798.1"/>
    <property type="molecule type" value="Genomic_DNA"/>
</dbReference>
<evidence type="ECO:0000313" key="9">
    <source>
        <dbReference type="Proteomes" id="UP000215335"/>
    </source>
</evidence>
<evidence type="ECO:0000256" key="6">
    <source>
        <dbReference type="SAM" id="MobiDB-lite"/>
    </source>
</evidence>
<dbReference type="InterPro" id="IPR006612">
    <property type="entry name" value="THAP_Znf"/>
</dbReference>
<evidence type="ECO:0000313" key="8">
    <source>
        <dbReference type="EMBL" id="OXU25798.1"/>
    </source>
</evidence>
<name>A0A232F5N7_9HYME</name>
<protein>
    <recommendedName>
        <fullName evidence="7">THAP-type domain-containing protein</fullName>
    </recommendedName>
</protein>
<dbReference type="SMART" id="SM00692">
    <property type="entry name" value="DM3"/>
    <property type="match status" value="1"/>
</dbReference>
<comment type="caution">
    <text evidence="8">The sequence shown here is derived from an EMBL/GenBank/DDBJ whole genome shotgun (WGS) entry which is preliminary data.</text>
</comment>
<feature type="compositionally biased region" description="Basic and acidic residues" evidence="6">
    <location>
        <begin position="151"/>
        <end position="165"/>
    </location>
</feature>
<evidence type="ECO:0000256" key="2">
    <source>
        <dbReference type="ARBA" id="ARBA00022771"/>
    </source>
</evidence>
<dbReference type="PANTHER" id="PTHR23080">
    <property type="entry name" value="THAP DOMAIN PROTEIN"/>
    <property type="match status" value="1"/>
</dbReference>
<dbReference type="InterPro" id="IPR038441">
    <property type="entry name" value="THAP_Znf_sf"/>
</dbReference>
<dbReference type="Pfam" id="PF05485">
    <property type="entry name" value="THAP"/>
    <property type="match status" value="1"/>
</dbReference>
<dbReference type="InterPro" id="IPR027805">
    <property type="entry name" value="Transposase_HTH_dom"/>
</dbReference>
<feature type="region of interest" description="Disordered" evidence="6">
    <location>
        <begin position="146"/>
        <end position="165"/>
    </location>
</feature>
<accession>A0A232F5N7</accession>
<keyword evidence="2 5" id="KW-0863">Zinc-finger</keyword>
<dbReference type="SMART" id="SM00980">
    <property type="entry name" value="THAP"/>
    <property type="match status" value="1"/>
</dbReference>
<keyword evidence="9" id="KW-1185">Reference proteome</keyword>
<proteinExistence type="predicted"/>
<dbReference type="Proteomes" id="UP000215335">
    <property type="component" value="Unassembled WGS sequence"/>
</dbReference>
<keyword evidence="4 5" id="KW-0238">DNA-binding</keyword>
<dbReference type="Gene3D" id="6.20.210.20">
    <property type="entry name" value="THAP domain"/>
    <property type="match status" value="1"/>
</dbReference>
<keyword evidence="3" id="KW-0862">Zinc</keyword>
<dbReference type="PROSITE" id="PS50950">
    <property type="entry name" value="ZF_THAP"/>
    <property type="match status" value="1"/>
</dbReference>
<evidence type="ECO:0000256" key="1">
    <source>
        <dbReference type="ARBA" id="ARBA00022723"/>
    </source>
</evidence>
<dbReference type="GO" id="GO:0003677">
    <property type="term" value="F:DNA binding"/>
    <property type="evidence" value="ECO:0007669"/>
    <property type="project" value="UniProtKB-UniRule"/>
</dbReference>
<evidence type="ECO:0000259" key="7">
    <source>
        <dbReference type="PROSITE" id="PS50950"/>
    </source>
</evidence>
<gene>
    <name evidence="8" type="ORF">TSAR_008290</name>
</gene>
<feature type="domain" description="THAP-type" evidence="7">
    <location>
        <begin position="28"/>
        <end position="106"/>
    </location>
</feature>
<dbReference type="STRING" id="543379.A0A232F5N7"/>
<dbReference type="Pfam" id="PF13613">
    <property type="entry name" value="HTH_Tnp_4"/>
    <property type="match status" value="1"/>
</dbReference>
<dbReference type="GO" id="GO:0008270">
    <property type="term" value="F:zinc ion binding"/>
    <property type="evidence" value="ECO:0007669"/>
    <property type="project" value="UniProtKB-KW"/>
</dbReference>
<keyword evidence="1" id="KW-0479">Metal-binding</keyword>
<reference evidence="8 9" key="1">
    <citation type="journal article" date="2017" name="Curr. Biol.">
        <title>The Evolution of Venom by Co-option of Single-Copy Genes.</title>
        <authorList>
            <person name="Martinson E.O."/>
            <person name="Mrinalini"/>
            <person name="Kelkar Y.D."/>
            <person name="Chang C.H."/>
            <person name="Werren J.H."/>
        </authorList>
    </citation>
    <scope>NUCLEOTIDE SEQUENCE [LARGE SCALE GENOMIC DNA]</scope>
    <source>
        <strain evidence="8 9">Alberta</strain>
        <tissue evidence="8">Whole body</tissue>
    </source>
</reference>
<dbReference type="OrthoDB" id="7550698at2759"/>
<sequence>MAEAEGEKCESKEEVKEVEEEGPKEKTLNTRRWCSVPLCKSRKYRSLHKFPRDPELRKKWVIACRIGKKLTQNMLVCRDHFLPSDFIPRWDGRLRNLKRIAIPSQNLPTRPLDKILSPSQLKRKEDRAMRAAKRLDRVVPRILKTSSQNKPLEENKSSKKTEVKDVKVPKACDSVEHSQPNVNYTVEEVYEELEVSTGRVDMDVADLEAYIPNPVCMCDRSKKIVQKNKECFEIRAARVLLEFNVIVEELMKSREIIFPTKDVVLKKVEEFYQCARRSHKVAFYTLFKKDIQLHAFTGIDFKLMDILTKSVSECEQLDSLETELSIKEKILLTLIKLRWNPSYDTLANLFHISESNCTSVFHNIVQVLKSILKSAIYWPTQEEIMNHMPESLETLKKTIAVISRNEINLKRLMCSECDLPMALDYDGIDKLKISLGFSQCGLITYVSKAEQSVTSADETIVDPNSISKILIPSNDAIMTDGCFIEQDCNRLFIELIKSRTEKPLDLELGKTEKPKETALIHVDSAYKRFRKFRFFQSSVSSNEASLIDDISVIICGIINLGNSVIVKSFNDLSSLKKR</sequence>
<dbReference type="AlphaFoldDB" id="A0A232F5N7"/>
<dbReference type="SUPFAM" id="SSF57716">
    <property type="entry name" value="Glucocorticoid receptor-like (DNA-binding domain)"/>
    <property type="match status" value="1"/>
</dbReference>
<evidence type="ECO:0000256" key="4">
    <source>
        <dbReference type="ARBA" id="ARBA00023125"/>
    </source>
</evidence>
<evidence type="ECO:0000256" key="5">
    <source>
        <dbReference type="PROSITE-ProRule" id="PRU00309"/>
    </source>
</evidence>
<feature type="region of interest" description="Disordered" evidence="6">
    <location>
        <begin position="1"/>
        <end position="24"/>
    </location>
</feature>
<organism evidence="8 9">
    <name type="scientific">Trichomalopsis sarcophagae</name>
    <dbReference type="NCBI Taxonomy" id="543379"/>
    <lineage>
        <taxon>Eukaryota</taxon>
        <taxon>Metazoa</taxon>
        <taxon>Ecdysozoa</taxon>
        <taxon>Arthropoda</taxon>
        <taxon>Hexapoda</taxon>
        <taxon>Insecta</taxon>
        <taxon>Pterygota</taxon>
        <taxon>Neoptera</taxon>
        <taxon>Endopterygota</taxon>
        <taxon>Hymenoptera</taxon>
        <taxon>Apocrita</taxon>
        <taxon>Proctotrupomorpha</taxon>
        <taxon>Chalcidoidea</taxon>
        <taxon>Pteromalidae</taxon>
        <taxon>Pteromalinae</taxon>
        <taxon>Trichomalopsis</taxon>
    </lineage>
</organism>
<evidence type="ECO:0000256" key="3">
    <source>
        <dbReference type="ARBA" id="ARBA00022833"/>
    </source>
</evidence>